<evidence type="ECO:0000259" key="2">
    <source>
        <dbReference type="Pfam" id="PF03795"/>
    </source>
</evidence>
<accession>A0ABT9QVM2</accession>
<name>A0ABT9QVM2_9ACTN</name>
<comment type="similarity">
    <text evidence="1">Belongs to the YciI family.</text>
</comment>
<dbReference type="InterPro" id="IPR005545">
    <property type="entry name" value="YCII"/>
</dbReference>
<evidence type="ECO:0000313" key="3">
    <source>
        <dbReference type="EMBL" id="MDP9861014.1"/>
    </source>
</evidence>
<dbReference type="Pfam" id="PF03795">
    <property type="entry name" value="YCII"/>
    <property type="match status" value="1"/>
</dbReference>
<dbReference type="Gene3D" id="3.30.70.1060">
    <property type="entry name" value="Dimeric alpha+beta barrel"/>
    <property type="match status" value="1"/>
</dbReference>
<evidence type="ECO:0000313" key="4">
    <source>
        <dbReference type="Proteomes" id="UP001230426"/>
    </source>
</evidence>
<comment type="caution">
    <text evidence="3">The sequence shown here is derived from an EMBL/GenBank/DDBJ whole genome shotgun (WGS) entry which is preliminary data.</text>
</comment>
<feature type="domain" description="YCII-related" evidence="2">
    <location>
        <begin position="3"/>
        <end position="97"/>
    </location>
</feature>
<evidence type="ECO:0000256" key="1">
    <source>
        <dbReference type="ARBA" id="ARBA00007689"/>
    </source>
</evidence>
<dbReference type="Proteomes" id="UP001230426">
    <property type="component" value="Unassembled WGS sequence"/>
</dbReference>
<reference evidence="3 4" key="1">
    <citation type="submission" date="2023-07" db="EMBL/GenBank/DDBJ databases">
        <title>Sequencing the genomes of 1000 actinobacteria strains.</title>
        <authorList>
            <person name="Klenk H.-P."/>
        </authorList>
    </citation>
    <scope>NUCLEOTIDE SEQUENCE [LARGE SCALE GENOMIC DNA]</scope>
    <source>
        <strain evidence="3 4">DSM 44109</strain>
    </source>
</reference>
<keyword evidence="4" id="KW-1185">Reference proteome</keyword>
<dbReference type="PANTHER" id="PTHR35174:SF1">
    <property type="entry name" value="BLL0086 PROTEIN"/>
    <property type="match status" value="1"/>
</dbReference>
<dbReference type="EMBL" id="JAUSRB010000001">
    <property type="protein sequence ID" value="MDP9861014.1"/>
    <property type="molecule type" value="Genomic_DNA"/>
</dbReference>
<organism evidence="3 4">
    <name type="scientific">Streptosporangium brasiliense</name>
    <dbReference type="NCBI Taxonomy" id="47480"/>
    <lineage>
        <taxon>Bacteria</taxon>
        <taxon>Bacillati</taxon>
        <taxon>Actinomycetota</taxon>
        <taxon>Actinomycetes</taxon>
        <taxon>Streptosporangiales</taxon>
        <taxon>Streptosporangiaceae</taxon>
        <taxon>Streptosporangium</taxon>
    </lineage>
</organism>
<sequence>MTMRYILLLKTEENSALGAPPKELMDAIAKHGEEMTKAGVLLDTGGLAPSATGARIRLSGGKVTTTDGPFTETKELIASYALVQVKSKEEAVELAARFLRLHQEHWAGWEGESEVRKLLGPEDFALGFGQD</sequence>
<protein>
    <recommendedName>
        <fullName evidence="2">YCII-related domain-containing protein</fullName>
    </recommendedName>
</protein>
<dbReference type="RefSeq" id="WP_306856699.1">
    <property type="nucleotide sequence ID" value="NZ_JAUSRB010000001.1"/>
</dbReference>
<gene>
    <name evidence="3" type="ORF">J2S55_000273</name>
</gene>
<dbReference type="InterPro" id="IPR011008">
    <property type="entry name" value="Dimeric_a/b-barrel"/>
</dbReference>
<dbReference type="SUPFAM" id="SSF54909">
    <property type="entry name" value="Dimeric alpha+beta barrel"/>
    <property type="match status" value="1"/>
</dbReference>
<proteinExistence type="inferred from homology"/>
<dbReference type="PANTHER" id="PTHR35174">
    <property type="entry name" value="BLL7171 PROTEIN-RELATED"/>
    <property type="match status" value="1"/>
</dbReference>